<dbReference type="EMBL" id="AZLV01000514">
    <property type="protein sequence ID" value="ETJ05300.1"/>
    <property type="molecule type" value="Genomic_DNA"/>
</dbReference>
<dbReference type="AlphaFoldDB" id="W1VKJ1"/>
<evidence type="ECO:0000313" key="3">
    <source>
        <dbReference type="Proteomes" id="UP000018852"/>
    </source>
</evidence>
<protein>
    <submittedName>
        <fullName evidence="2">Integral membrane protein</fullName>
    </submittedName>
</protein>
<reference evidence="2 3" key="1">
    <citation type="submission" date="2013-12" db="EMBL/GenBank/DDBJ databases">
        <title>A Varibaculum cambriense genome reconstructed from a premature infant gut community with otherwise low bacterial novelty that shifts toward anaerobic metabolism during the third week of life.</title>
        <authorList>
            <person name="Brown C.T."/>
            <person name="Sharon I."/>
            <person name="Thomas B.C."/>
            <person name="Castelle C.J."/>
            <person name="Morowitz M.J."/>
            <person name="Banfield J.F."/>
        </authorList>
    </citation>
    <scope>NUCLEOTIDE SEQUENCE [LARGE SCALE GENOMIC DNA]</scope>
    <source>
        <strain evidence="3">DORA_12</strain>
    </source>
</reference>
<comment type="caution">
    <text evidence="2">The sequence shown here is derived from an EMBL/GenBank/DDBJ whole genome shotgun (WGS) entry which is preliminary data.</text>
</comment>
<dbReference type="Proteomes" id="UP000018852">
    <property type="component" value="Unassembled WGS sequence"/>
</dbReference>
<organism evidence="2 3">
    <name type="scientific">Actinomyces urogenitalis DORA_12</name>
    <dbReference type="NCBI Taxonomy" id="1403939"/>
    <lineage>
        <taxon>Bacteria</taxon>
        <taxon>Bacillati</taxon>
        <taxon>Actinomycetota</taxon>
        <taxon>Actinomycetes</taxon>
        <taxon>Actinomycetales</taxon>
        <taxon>Actinomycetaceae</taxon>
        <taxon>Actinomyces</taxon>
    </lineage>
</organism>
<feature type="region of interest" description="Disordered" evidence="1">
    <location>
        <begin position="1"/>
        <end position="58"/>
    </location>
</feature>
<evidence type="ECO:0000256" key="1">
    <source>
        <dbReference type="SAM" id="MobiDB-lite"/>
    </source>
</evidence>
<accession>W1VKJ1</accession>
<name>W1VKJ1_9ACTO</name>
<feature type="non-terminal residue" evidence="2">
    <location>
        <position position="58"/>
    </location>
</feature>
<proteinExistence type="predicted"/>
<gene>
    <name evidence="2" type="ORF">Q605_AUC00514G0002</name>
</gene>
<sequence>MSNPYFDRSPAFKEGGTAVVERTPHGYPTMPGYEPGRVGQTATSGQQAARYGQGSPQQ</sequence>
<evidence type="ECO:0000313" key="2">
    <source>
        <dbReference type="EMBL" id="ETJ05300.1"/>
    </source>
</evidence>